<keyword evidence="2" id="KW-1185">Reference proteome</keyword>
<protein>
    <submittedName>
        <fullName evidence="1">Uncharacterized protein</fullName>
    </submittedName>
</protein>
<sequence length="158" mass="17079">MHMVGISEQVDEKIAALPAQALGTERAVDQARVSSVAYCCAKSARTWDRMVLRSSAIALIRWCRVAGTLLVVMSAVVAKGNRYARSAGPDDVDDTQGLSVLIKDERQHPLAVISEEGVSHRGLAGTLRDRVPWVAEEFDEPLQEGAVADLLGKTVQLI</sequence>
<evidence type="ECO:0000313" key="1">
    <source>
        <dbReference type="EMBL" id="MEN3540816.1"/>
    </source>
</evidence>
<reference evidence="1 2" key="1">
    <citation type="submission" date="2024-05" db="EMBL/GenBank/DDBJ databases">
        <title>Microbispora sp.ZYX-F-249.</title>
        <authorList>
            <person name="Xie H."/>
        </authorList>
    </citation>
    <scope>NUCLEOTIDE SEQUENCE [LARGE SCALE GENOMIC DNA]</scope>
    <source>
        <strain evidence="1 2">ZYX-F-249</strain>
    </source>
</reference>
<accession>A0ABV0B1Z0</accession>
<dbReference type="RefSeq" id="WP_346230661.1">
    <property type="nucleotide sequence ID" value="NZ_JBDJAW010000060.1"/>
</dbReference>
<gene>
    <name evidence="1" type="ORF">AAH991_37285</name>
</gene>
<proteinExistence type="predicted"/>
<organism evidence="1 2">
    <name type="scientific">Microbispora maris</name>
    <dbReference type="NCBI Taxonomy" id="3144104"/>
    <lineage>
        <taxon>Bacteria</taxon>
        <taxon>Bacillati</taxon>
        <taxon>Actinomycetota</taxon>
        <taxon>Actinomycetes</taxon>
        <taxon>Streptosporangiales</taxon>
        <taxon>Streptosporangiaceae</taxon>
        <taxon>Microbispora</taxon>
    </lineage>
</organism>
<comment type="caution">
    <text evidence="1">The sequence shown here is derived from an EMBL/GenBank/DDBJ whole genome shotgun (WGS) entry which is preliminary data.</text>
</comment>
<evidence type="ECO:0000313" key="2">
    <source>
        <dbReference type="Proteomes" id="UP001447516"/>
    </source>
</evidence>
<dbReference type="Proteomes" id="UP001447516">
    <property type="component" value="Unassembled WGS sequence"/>
</dbReference>
<dbReference type="EMBL" id="JBDJAW010000060">
    <property type="protein sequence ID" value="MEN3540816.1"/>
    <property type="molecule type" value="Genomic_DNA"/>
</dbReference>
<name>A0ABV0B1Z0_9ACTN</name>